<dbReference type="OrthoDB" id="3314917at2"/>
<dbReference type="EMBL" id="FONG01000042">
    <property type="protein sequence ID" value="SFF94243.1"/>
    <property type="molecule type" value="Genomic_DNA"/>
</dbReference>
<evidence type="ECO:0000256" key="1">
    <source>
        <dbReference type="SAM" id="MobiDB-lite"/>
    </source>
</evidence>
<sequence length="616" mass="63884">MARPTDWHVLDLHDDPTPGDPYRIRELSRRTRSIADDAESAARSVRGLAGDQATMTWIGAAGDVFKDAIGKFPGQLDKVADSHHRAADALDTYAGSLETAQGQADRALTQAREVYDTVQSLHAQLSTAGAALDALNKPAPHSPEPPDPEQVKEQARKHTAAQNQVSSLNAQLSGPQAQLDAAKKLAGQAAELRNTAADTAGKSLHDAANAGIPPDSFWHKLGELAAKVWHGLIVVAKIVVAVGGIIALIIGGPIAWIVFAAALLVLADTLYEYSQGRASLWDVALAALSCIPMTKGLTTLAELKTAFQAGGLLGAGVHILGAGWGALKGLGNLAKVAWEGKTALPGLIRALPFTAWGKLTQMSTELRFGAKGLLTGFGGGFADGSSFFGSFRNGFSEAMDGWSAGRSTARGLPSFQARAWQGSGGYPGIDVFHDTVLPAGSKAEVLHPALTGFAVPEGTMAKLGLDSAEISRGVQVGPSDLQPGRILHEYRTEGVTIRFNADTPAATGVARANSQFGAGGQPQFFVPGLADHIAAGRVSVIDSSGNVLPMVNKVVADTSGGGHIPLSNFDLPSGSPILTNQQTENTFKSGVSFVSGLGYGTVRGVQAGVDATAPSR</sequence>
<feature type="region of interest" description="Disordered" evidence="1">
    <location>
        <begin position="134"/>
        <end position="165"/>
    </location>
</feature>
<keyword evidence="4" id="KW-1185">Reference proteome</keyword>
<name>A0A1I2MS52_9ACTN</name>
<dbReference type="InterPro" id="IPR049082">
    <property type="entry name" value="T7SS_signal"/>
</dbReference>
<proteinExistence type="predicted"/>
<dbReference type="AlphaFoldDB" id="A0A1I2MS52"/>
<dbReference type="RefSeq" id="WP_093717863.1">
    <property type="nucleotide sequence ID" value="NZ_FONG01000042.1"/>
</dbReference>
<evidence type="ECO:0000313" key="3">
    <source>
        <dbReference type="EMBL" id="SFF94243.1"/>
    </source>
</evidence>
<dbReference type="Pfam" id="PF21725">
    <property type="entry name" value="T7SS_signal"/>
    <property type="match status" value="1"/>
</dbReference>
<reference evidence="3 4" key="1">
    <citation type="submission" date="2016-10" db="EMBL/GenBank/DDBJ databases">
        <authorList>
            <person name="de Groot N.N."/>
        </authorList>
    </citation>
    <scope>NUCLEOTIDE SEQUENCE [LARGE SCALE GENOMIC DNA]</scope>
    <source>
        <strain evidence="3 4">CGMCC 4.3510</strain>
    </source>
</reference>
<dbReference type="STRING" id="380248.SAMN05216251_14211"/>
<feature type="domain" description="Putative T7SS secretion signal" evidence="2">
    <location>
        <begin position="19"/>
        <end position="209"/>
    </location>
</feature>
<evidence type="ECO:0000259" key="2">
    <source>
        <dbReference type="Pfam" id="PF21725"/>
    </source>
</evidence>
<dbReference type="Gene3D" id="1.10.287.1060">
    <property type="entry name" value="ESAT-6-like"/>
    <property type="match status" value="1"/>
</dbReference>
<protein>
    <recommendedName>
        <fullName evidence="2">Putative T7SS secretion signal domain-containing protein</fullName>
    </recommendedName>
</protein>
<accession>A0A1I2MS52</accession>
<dbReference type="Proteomes" id="UP000199323">
    <property type="component" value="Unassembled WGS sequence"/>
</dbReference>
<feature type="region of interest" description="Disordered" evidence="1">
    <location>
        <begin position="1"/>
        <end position="23"/>
    </location>
</feature>
<evidence type="ECO:0000313" key="4">
    <source>
        <dbReference type="Proteomes" id="UP000199323"/>
    </source>
</evidence>
<gene>
    <name evidence="3" type="ORF">SAMN05216251_14211</name>
</gene>
<organism evidence="3 4">
    <name type="scientific">Actinacidiphila alni</name>
    <dbReference type="NCBI Taxonomy" id="380248"/>
    <lineage>
        <taxon>Bacteria</taxon>
        <taxon>Bacillati</taxon>
        <taxon>Actinomycetota</taxon>
        <taxon>Actinomycetes</taxon>
        <taxon>Kitasatosporales</taxon>
        <taxon>Streptomycetaceae</taxon>
        <taxon>Actinacidiphila</taxon>
    </lineage>
</organism>